<name>C4J1Y0_MAIZE</name>
<proteinExistence type="evidence at transcript level"/>
<feature type="region of interest" description="Disordered" evidence="1">
    <location>
        <begin position="17"/>
        <end position="84"/>
    </location>
</feature>
<evidence type="ECO:0000256" key="1">
    <source>
        <dbReference type="SAM" id="MobiDB-lite"/>
    </source>
</evidence>
<dbReference type="EMBL" id="BT084827">
    <property type="protein sequence ID" value="ACR35180.1"/>
    <property type="molecule type" value="mRNA"/>
</dbReference>
<organism evidence="2">
    <name type="scientific">Zea mays</name>
    <name type="common">Maize</name>
    <dbReference type="NCBI Taxonomy" id="4577"/>
    <lineage>
        <taxon>Eukaryota</taxon>
        <taxon>Viridiplantae</taxon>
        <taxon>Streptophyta</taxon>
        <taxon>Embryophyta</taxon>
        <taxon>Tracheophyta</taxon>
        <taxon>Spermatophyta</taxon>
        <taxon>Magnoliopsida</taxon>
        <taxon>Liliopsida</taxon>
        <taxon>Poales</taxon>
        <taxon>Poaceae</taxon>
        <taxon>PACMAD clade</taxon>
        <taxon>Panicoideae</taxon>
        <taxon>Andropogonodae</taxon>
        <taxon>Andropogoneae</taxon>
        <taxon>Tripsacinae</taxon>
        <taxon>Zea</taxon>
    </lineage>
</organism>
<evidence type="ECO:0000313" key="2">
    <source>
        <dbReference type="EMBL" id="ACR35180.1"/>
    </source>
</evidence>
<feature type="compositionally biased region" description="Polar residues" evidence="1">
    <location>
        <begin position="41"/>
        <end position="50"/>
    </location>
</feature>
<dbReference type="EMBL" id="BT086549">
    <property type="protein sequence ID" value="ACR36902.1"/>
    <property type="molecule type" value="mRNA"/>
</dbReference>
<accession>C4J1Y0</accession>
<reference evidence="2" key="1">
    <citation type="journal article" date="2009" name="PLoS Genet.">
        <title>Sequencing, mapping, and analysis of 27,455 maize full-length cDNAs.</title>
        <authorList>
            <person name="Soderlund C."/>
            <person name="Descour A."/>
            <person name="Kudrna D."/>
            <person name="Bomhoff M."/>
            <person name="Boyd L."/>
            <person name="Currie J."/>
            <person name="Angelova A."/>
            <person name="Collura K."/>
            <person name="Wissotski M."/>
            <person name="Ashley E."/>
            <person name="Morrow D."/>
            <person name="Fernandes J."/>
            <person name="Walbot V."/>
            <person name="Yu Y."/>
        </authorList>
    </citation>
    <scope>NUCLEOTIDE SEQUENCE</scope>
    <source>
        <strain evidence="2">B73</strain>
    </source>
</reference>
<reference evidence="2" key="2">
    <citation type="submission" date="2012-06" db="EMBL/GenBank/DDBJ databases">
        <authorList>
            <person name="Yu Y."/>
            <person name="Currie J."/>
            <person name="Lomeli R."/>
            <person name="Angelova A."/>
            <person name="Collura K."/>
            <person name="Wissotski M."/>
            <person name="Campos D."/>
            <person name="Kudrna D."/>
            <person name="Golser W."/>
            <person name="Ashely E."/>
            <person name="Descour A."/>
            <person name="Fernandes J."/>
            <person name="Soderlund C."/>
            <person name="Walbot V."/>
        </authorList>
    </citation>
    <scope>NUCLEOTIDE SEQUENCE</scope>
    <source>
        <strain evidence="2">B73</strain>
    </source>
</reference>
<protein>
    <submittedName>
        <fullName evidence="2">Uncharacterized protein</fullName>
    </submittedName>
</protein>
<dbReference type="AlphaFoldDB" id="C4J1Y0"/>
<sequence>MLLIALIRRPAQAHRTSGFMDNCVPSFKTSPRRSFARPPTRNDSWKTVGSITRPRPSLGGKTKPSSRRTNPKENPANGPAAASFSRSSRLRTILTILVIPPKDPICQLGTKYGTPSLIPLSLAARICPISCTPIIRPVTRAPDSPSFNNSRLSNVDSKFSCRTGTFRSSRVKMVTNPNAAAANHSGTAVVSGCNVCLGITTATGFSSSGLMRRKSLYSSPNLFCSRLVIFS</sequence>